<dbReference type="Gene3D" id="3.10.100.10">
    <property type="entry name" value="Mannose-Binding Protein A, subunit A"/>
    <property type="match status" value="1"/>
</dbReference>
<feature type="chain" id="PRO_5027991229" evidence="1">
    <location>
        <begin position="20"/>
        <end position="195"/>
    </location>
</feature>
<dbReference type="InterPro" id="IPR016186">
    <property type="entry name" value="C-type_lectin-like/link_sf"/>
</dbReference>
<dbReference type="InterPro" id="IPR001304">
    <property type="entry name" value="C-type_lectin-like"/>
</dbReference>
<dbReference type="RefSeq" id="XP_016981060.1">
    <property type="nucleotide sequence ID" value="XM_017125571.1"/>
</dbReference>
<dbReference type="AlphaFoldDB" id="A0A6P4ESB3"/>
<gene>
    <name evidence="3" type="primary">LOC108046019</name>
</gene>
<dbReference type="SMART" id="SM00034">
    <property type="entry name" value="CLECT"/>
    <property type="match status" value="1"/>
</dbReference>
<dbReference type="SUPFAM" id="SSF56436">
    <property type="entry name" value="C-type lectin-like"/>
    <property type="match status" value="1"/>
</dbReference>
<dbReference type="InterPro" id="IPR051004">
    <property type="entry name" value="DC-SIGN_domain-containing"/>
</dbReference>
<accession>A0A6P4ESB3</accession>
<proteinExistence type="predicted"/>
<reference evidence="3" key="1">
    <citation type="submission" date="2025-08" db="UniProtKB">
        <authorList>
            <consortium name="RefSeq"/>
        </authorList>
    </citation>
    <scope>IDENTIFICATION</scope>
</reference>
<feature type="domain" description="C-type lectin" evidence="2">
    <location>
        <begin position="81"/>
        <end position="194"/>
    </location>
</feature>
<name>A0A6P4ESB3_DRORH</name>
<dbReference type="PROSITE" id="PS50041">
    <property type="entry name" value="C_TYPE_LECTIN_2"/>
    <property type="match status" value="1"/>
</dbReference>
<protein>
    <submittedName>
        <fullName evidence="3">Accessory gland protein Acp29AB-like</fullName>
    </submittedName>
</protein>
<dbReference type="PANTHER" id="PTHR22802">
    <property type="entry name" value="C-TYPE LECTIN SUPERFAMILY MEMBER"/>
    <property type="match status" value="1"/>
</dbReference>
<dbReference type="OrthoDB" id="7950296at2759"/>
<keyword evidence="1" id="KW-0732">Signal</keyword>
<evidence type="ECO:0000313" key="3">
    <source>
        <dbReference type="RefSeq" id="XP_016981060.1"/>
    </source>
</evidence>
<organism evidence="3">
    <name type="scientific">Drosophila rhopaloa</name>
    <name type="common">Fruit fly</name>
    <dbReference type="NCBI Taxonomy" id="1041015"/>
    <lineage>
        <taxon>Eukaryota</taxon>
        <taxon>Metazoa</taxon>
        <taxon>Ecdysozoa</taxon>
        <taxon>Arthropoda</taxon>
        <taxon>Hexapoda</taxon>
        <taxon>Insecta</taxon>
        <taxon>Pterygota</taxon>
        <taxon>Neoptera</taxon>
        <taxon>Endopterygota</taxon>
        <taxon>Diptera</taxon>
        <taxon>Brachycera</taxon>
        <taxon>Muscomorpha</taxon>
        <taxon>Ephydroidea</taxon>
        <taxon>Drosophilidae</taxon>
        <taxon>Drosophila</taxon>
        <taxon>Sophophora</taxon>
    </lineage>
</organism>
<dbReference type="PANTHER" id="PTHR22802:SF379">
    <property type="entry name" value="CHONDROITIN SULFATE PROTEOGLYCAN 2 ISOFORM X1"/>
    <property type="match status" value="1"/>
</dbReference>
<evidence type="ECO:0000256" key="1">
    <source>
        <dbReference type="SAM" id="SignalP"/>
    </source>
</evidence>
<dbReference type="CDD" id="cd00037">
    <property type="entry name" value="CLECT"/>
    <property type="match status" value="1"/>
</dbReference>
<dbReference type="Pfam" id="PF00059">
    <property type="entry name" value="Lectin_C"/>
    <property type="match status" value="1"/>
</dbReference>
<evidence type="ECO:0000259" key="2">
    <source>
        <dbReference type="PROSITE" id="PS50041"/>
    </source>
</evidence>
<sequence>MHQIVIILAVACQLAYGFAIPDSSVPEIPRLSKEHMGQLAGVCMLTLDLMVKKTASDHLSPPNQIEGERKRSVSLENFEKMGDRYFYIEQQHKRNWFAAVRACRDMGAQLAVIENQAEMNSIYEKQTLGRYWLDISDLVKRGEFSSLTTGLKAPFINWRSDQPDNLSNSKHCVNMFGPLMYNDNCETEHYFVCQA</sequence>
<dbReference type="InterPro" id="IPR016187">
    <property type="entry name" value="CTDL_fold"/>
</dbReference>
<feature type="signal peptide" evidence="1">
    <location>
        <begin position="1"/>
        <end position="19"/>
    </location>
</feature>